<dbReference type="Proteomes" id="UP000001876">
    <property type="component" value="Unassembled WGS sequence"/>
</dbReference>
<evidence type="ECO:0000313" key="3">
    <source>
        <dbReference type="Proteomes" id="UP000001876"/>
    </source>
</evidence>
<dbReference type="EMBL" id="GG663746">
    <property type="protein sequence ID" value="EEH53419.1"/>
    <property type="molecule type" value="Genomic_DNA"/>
</dbReference>
<reference evidence="2 3" key="1">
    <citation type="journal article" date="2009" name="Science">
        <title>Green evolution and dynamic adaptations revealed by genomes of the marine picoeukaryotes Micromonas.</title>
        <authorList>
            <person name="Worden A.Z."/>
            <person name="Lee J.H."/>
            <person name="Mock T."/>
            <person name="Rouze P."/>
            <person name="Simmons M.P."/>
            <person name="Aerts A.L."/>
            <person name="Allen A.E."/>
            <person name="Cuvelier M.L."/>
            <person name="Derelle E."/>
            <person name="Everett M.V."/>
            <person name="Foulon E."/>
            <person name="Grimwood J."/>
            <person name="Gundlach H."/>
            <person name="Henrissat B."/>
            <person name="Napoli C."/>
            <person name="McDonald S.M."/>
            <person name="Parker M.S."/>
            <person name="Rombauts S."/>
            <person name="Salamov A."/>
            <person name="Von Dassow P."/>
            <person name="Badger J.H."/>
            <person name="Coutinho P.M."/>
            <person name="Demir E."/>
            <person name="Dubchak I."/>
            <person name="Gentemann C."/>
            <person name="Eikrem W."/>
            <person name="Gready J.E."/>
            <person name="John U."/>
            <person name="Lanier W."/>
            <person name="Lindquist E.A."/>
            <person name="Lucas S."/>
            <person name="Mayer K.F."/>
            <person name="Moreau H."/>
            <person name="Not F."/>
            <person name="Otillar R."/>
            <person name="Panaud O."/>
            <person name="Pangilinan J."/>
            <person name="Paulsen I."/>
            <person name="Piegu B."/>
            <person name="Poliakov A."/>
            <person name="Robbens S."/>
            <person name="Schmutz J."/>
            <person name="Toulza E."/>
            <person name="Wyss T."/>
            <person name="Zelensky A."/>
            <person name="Zhou K."/>
            <person name="Armbrust E.V."/>
            <person name="Bhattacharya D."/>
            <person name="Goodenough U.W."/>
            <person name="Van de Peer Y."/>
            <person name="Grigoriev I.V."/>
        </authorList>
    </citation>
    <scope>NUCLEOTIDE SEQUENCE [LARGE SCALE GENOMIC DNA]</scope>
    <source>
        <strain evidence="2 3">CCMP1545</strain>
    </source>
</reference>
<sequence>MAPKKKTPAKSSTPGVPVKSVTPAKKIAKSPKTTVSEPKTLFCPRCSMGPMNKAGLAMHEARWCKKKDRPAAPPGNLGDLADDDDVTIAELSRRLKKASRRAKKGERVSEEKTLFCDKCKKGPMNKAGLAMHQARWCKGPGAVLKTPKAAAAKPAAGAKTPKTPEPKTLTCAKCGKGPMNKAGMAMHQARWCKPK</sequence>
<gene>
    <name evidence="2" type="ORF">MICPUCDRAFT_42182</name>
</gene>
<proteinExistence type="predicted"/>
<organism evidence="3">
    <name type="scientific">Micromonas pusilla (strain CCMP1545)</name>
    <name type="common">Picoplanktonic green alga</name>
    <dbReference type="NCBI Taxonomy" id="564608"/>
    <lineage>
        <taxon>Eukaryota</taxon>
        <taxon>Viridiplantae</taxon>
        <taxon>Chlorophyta</taxon>
        <taxon>Mamiellophyceae</taxon>
        <taxon>Mamiellales</taxon>
        <taxon>Mamiellaceae</taxon>
        <taxon>Micromonas</taxon>
    </lineage>
</organism>
<name>C1N3F5_MICPC</name>
<dbReference type="AlphaFoldDB" id="C1N3F5"/>
<dbReference type="KEGG" id="mpp:MICPUCDRAFT_42182"/>
<feature type="region of interest" description="Disordered" evidence="1">
    <location>
        <begin position="1"/>
        <end position="42"/>
    </location>
</feature>
<protein>
    <submittedName>
        <fullName evidence="2">Predicted protein</fullName>
    </submittedName>
</protein>
<evidence type="ECO:0000313" key="2">
    <source>
        <dbReference type="EMBL" id="EEH53419.1"/>
    </source>
</evidence>
<evidence type="ECO:0000256" key="1">
    <source>
        <dbReference type="SAM" id="MobiDB-lite"/>
    </source>
</evidence>
<dbReference type="RefSeq" id="XP_003062600.1">
    <property type="nucleotide sequence ID" value="XM_003062554.1"/>
</dbReference>
<accession>C1N3F5</accession>
<dbReference type="GeneID" id="9687811"/>
<keyword evidence="3" id="KW-1185">Reference proteome</keyword>